<organism evidence="6 7">
    <name type="scientific">Paenibacillus monticola</name>
    <dbReference type="NCBI Taxonomy" id="2666075"/>
    <lineage>
        <taxon>Bacteria</taxon>
        <taxon>Bacillati</taxon>
        <taxon>Bacillota</taxon>
        <taxon>Bacilli</taxon>
        <taxon>Bacillales</taxon>
        <taxon>Paenibacillaceae</taxon>
        <taxon>Paenibacillus</taxon>
    </lineage>
</organism>
<dbReference type="AlphaFoldDB" id="A0A7X2H7Y1"/>
<evidence type="ECO:0000313" key="7">
    <source>
        <dbReference type="Proteomes" id="UP000463051"/>
    </source>
</evidence>
<keyword evidence="2" id="KW-0238">DNA-binding</keyword>
<dbReference type="InterPro" id="IPR036271">
    <property type="entry name" value="Tet_transcr_reg_TetR-rel_C_sf"/>
</dbReference>
<dbReference type="Gene3D" id="1.10.357.10">
    <property type="entry name" value="Tetracycline Repressor, domain 2"/>
    <property type="match status" value="1"/>
</dbReference>
<protein>
    <submittedName>
        <fullName evidence="6">TetR family transcriptional regulator</fullName>
    </submittedName>
</protein>
<gene>
    <name evidence="6" type="ORF">GJB61_15740</name>
</gene>
<dbReference type="SUPFAM" id="SSF48498">
    <property type="entry name" value="Tetracyclin repressor-like, C-terminal domain"/>
    <property type="match status" value="1"/>
</dbReference>
<dbReference type="InterPro" id="IPR009057">
    <property type="entry name" value="Homeodomain-like_sf"/>
</dbReference>
<keyword evidence="7" id="KW-1185">Reference proteome</keyword>
<proteinExistence type="predicted"/>
<feature type="domain" description="HTH tetR-type" evidence="4">
    <location>
        <begin position="15"/>
        <end position="47"/>
    </location>
</feature>
<keyword evidence="3" id="KW-0804">Transcription</keyword>
<dbReference type="Gene3D" id="1.10.10.60">
    <property type="entry name" value="Homeodomain-like"/>
    <property type="match status" value="1"/>
</dbReference>
<evidence type="ECO:0000259" key="5">
    <source>
        <dbReference type="Pfam" id="PF13305"/>
    </source>
</evidence>
<evidence type="ECO:0000259" key="4">
    <source>
        <dbReference type="Pfam" id="PF00440"/>
    </source>
</evidence>
<dbReference type="Pfam" id="PF00440">
    <property type="entry name" value="TetR_N"/>
    <property type="match status" value="1"/>
</dbReference>
<dbReference type="Proteomes" id="UP000463051">
    <property type="component" value="Unassembled WGS sequence"/>
</dbReference>
<dbReference type="RefSeq" id="WP_154119562.1">
    <property type="nucleotide sequence ID" value="NZ_WJXB01000005.1"/>
</dbReference>
<accession>A0A7X2H7Y1</accession>
<evidence type="ECO:0000256" key="2">
    <source>
        <dbReference type="ARBA" id="ARBA00023125"/>
    </source>
</evidence>
<dbReference type="Pfam" id="PF13305">
    <property type="entry name" value="TetR_C_33"/>
    <property type="match status" value="1"/>
</dbReference>
<reference evidence="6 7" key="1">
    <citation type="submission" date="2019-11" db="EMBL/GenBank/DDBJ databases">
        <title>Paenibacillus monticola sp. nov., a novel PGPR strain isolated from mountain sample in China.</title>
        <authorList>
            <person name="Zhao Q."/>
            <person name="Li H.-P."/>
            <person name="Zhang J.-L."/>
        </authorList>
    </citation>
    <scope>NUCLEOTIDE SEQUENCE [LARGE SCALE GENOMIC DNA]</scope>
    <source>
        <strain evidence="6 7">LC-T2</strain>
    </source>
</reference>
<evidence type="ECO:0000256" key="1">
    <source>
        <dbReference type="ARBA" id="ARBA00023015"/>
    </source>
</evidence>
<evidence type="ECO:0000256" key="3">
    <source>
        <dbReference type="ARBA" id="ARBA00023163"/>
    </source>
</evidence>
<dbReference type="InterPro" id="IPR001647">
    <property type="entry name" value="HTH_TetR"/>
</dbReference>
<dbReference type="InterPro" id="IPR025996">
    <property type="entry name" value="MT1864/Rv1816-like_C"/>
</dbReference>
<comment type="caution">
    <text evidence="6">The sequence shown here is derived from an EMBL/GenBank/DDBJ whole genome shotgun (WGS) entry which is preliminary data.</text>
</comment>
<evidence type="ECO:0000313" key="6">
    <source>
        <dbReference type="EMBL" id="MRN54438.1"/>
    </source>
</evidence>
<feature type="domain" description="HTH-type transcriptional regulator MT1864/Rv1816-like C-terminal" evidence="5">
    <location>
        <begin position="83"/>
        <end position="179"/>
    </location>
</feature>
<keyword evidence="1" id="KW-0805">Transcription regulation</keyword>
<dbReference type="GO" id="GO:0003677">
    <property type="term" value="F:DNA binding"/>
    <property type="evidence" value="ECO:0007669"/>
    <property type="project" value="UniProtKB-KW"/>
</dbReference>
<name>A0A7X2H7Y1_9BACL</name>
<dbReference type="EMBL" id="WJXB01000005">
    <property type="protein sequence ID" value="MRN54438.1"/>
    <property type="molecule type" value="Genomic_DNA"/>
</dbReference>
<dbReference type="SUPFAM" id="SSF46689">
    <property type="entry name" value="Homeodomain-like"/>
    <property type="match status" value="1"/>
</dbReference>
<sequence>MSPRAGLDTHTLVIAAADIADEQGIEAVTLAALAAKLGVRSPSLYNHINGLQGLRTLLAIYGLEQLYTMMSAAVEGVSGDIAVHAMSQAYVDFARSRPGLYETTLRAPELENVPLELAGNLILSLMIHALKAYDLGEEGELHAIRGLRSILHGFTSLEHKGGFGMPLDANISLSRLISTFIAGIGNMKDVGKG</sequence>